<dbReference type="VEuPathDB" id="VectorBase:HLOH_047559"/>
<comment type="caution">
    <text evidence="2">The sequence shown here is derived from an EMBL/GenBank/DDBJ whole genome shotgun (WGS) entry which is preliminary data.</text>
</comment>
<protein>
    <submittedName>
        <fullName evidence="2">Uncharacterized protein</fullName>
    </submittedName>
</protein>
<sequence length="182" mass="20089">MGVVRDEGADETLEAPKTREQMATKQDYEAQLESLTVTVDDKLAASEQRFARLEEMIGDIGVSAEEHERAVRLHGADVETYGPTPTSPLGEVCTFVRKALTAMENQQNKTKKGNFEHVFVEIVSGRGYKKDATKAKDLMYDATEPGFRLITSSKQFTRTGLTSLQRDTTPDITFVGNGGELP</sequence>
<organism evidence="2 3">
    <name type="scientific">Haemaphysalis longicornis</name>
    <name type="common">Bush tick</name>
    <dbReference type="NCBI Taxonomy" id="44386"/>
    <lineage>
        <taxon>Eukaryota</taxon>
        <taxon>Metazoa</taxon>
        <taxon>Ecdysozoa</taxon>
        <taxon>Arthropoda</taxon>
        <taxon>Chelicerata</taxon>
        <taxon>Arachnida</taxon>
        <taxon>Acari</taxon>
        <taxon>Parasitiformes</taxon>
        <taxon>Ixodida</taxon>
        <taxon>Ixodoidea</taxon>
        <taxon>Ixodidae</taxon>
        <taxon>Haemaphysalinae</taxon>
        <taxon>Haemaphysalis</taxon>
    </lineage>
</organism>
<proteinExistence type="predicted"/>
<dbReference type="AlphaFoldDB" id="A0A9J6FZ94"/>
<name>A0A9J6FZ94_HAELO</name>
<feature type="region of interest" description="Disordered" evidence="1">
    <location>
        <begin position="1"/>
        <end position="23"/>
    </location>
</feature>
<keyword evidence="3" id="KW-1185">Reference proteome</keyword>
<evidence type="ECO:0000256" key="1">
    <source>
        <dbReference type="SAM" id="MobiDB-lite"/>
    </source>
</evidence>
<dbReference type="EMBL" id="JABSTR010000004">
    <property type="protein sequence ID" value="KAH9367808.1"/>
    <property type="molecule type" value="Genomic_DNA"/>
</dbReference>
<accession>A0A9J6FZ94</accession>
<feature type="compositionally biased region" description="Basic and acidic residues" evidence="1">
    <location>
        <begin position="14"/>
        <end position="23"/>
    </location>
</feature>
<gene>
    <name evidence="2" type="ORF">HPB48_008069</name>
</gene>
<dbReference type="Proteomes" id="UP000821853">
    <property type="component" value="Chromosome 2"/>
</dbReference>
<evidence type="ECO:0000313" key="2">
    <source>
        <dbReference type="EMBL" id="KAH9367808.1"/>
    </source>
</evidence>
<reference evidence="2 3" key="1">
    <citation type="journal article" date="2020" name="Cell">
        <title>Large-Scale Comparative Analyses of Tick Genomes Elucidate Their Genetic Diversity and Vector Capacities.</title>
        <authorList>
            <consortium name="Tick Genome and Microbiome Consortium (TIGMIC)"/>
            <person name="Jia N."/>
            <person name="Wang J."/>
            <person name="Shi W."/>
            <person name="Du L."/>
            <person name="Sun Y."/>
            <person name="Zhan W."/>
            <person name="Jiang J.F."/>
            <person name="Wang Q."/>
            <person name="Zhang B."/>
            <person name="Ji P."/>
            <person name="Bell-Sakyi L."/>
            <person name="Cui X.M."/>
            <person name="Yuan T.T."/>
            <person name="Jiang B.G."/>
            <person name="Yang W.F."/>
            <person name="Lam T.T."/>
            <person name="Chang Q.C."/>
            <person name="Ding S.J."/>
            <person name="Wang X.J."/>
            <person name="Zhu J.G."/>
            <person name="Ruan X.D."/>
            <person name="Zhao L."/>
            <person name="Wei J.T."/>
            <person name="Ye R.Z."/>
            <person name="Que T.C."/>
            <person name="Du C.H."/>
            <person name="Zhou Y.H."/>
            <person name="Cheng J.X."/>
            <person name="Dai P.F."/>
            <person name="Guo W.B."/>
            <person name="Han X.H."/>
            <person name="Huang E.J."/>
            <person name="Li L.F."/>
            <person name="Wei W."/>
            <person name="Gao Y.C."/>
            <person name="Liu J.Z."/>
            <person name="Shao H.Z."/>
            <person name="Wang X."/>
            <person name="Wang C.C."/>
            <person name="Yang T.C."/>
            <person name="Huo Q.B."/>
            <person name="Li W."/>
            <person name="Chen H.Y."/>
            <person name="Chen S.E."/>
            <person name="Zhou L.G."/>
            <person name="Ni X.B."/>
            <person name="Tian J.H."/>
            <person name="Sheng Y."/>
            <person name="Liu T."/>
            <person name="Pan Y.S."/>
            <person name="Xia L.Y."/>
            <person name="Li J."/>
            <person name="Zhao F."/>
            <person name="Cao W.C."/>
        </authorList>
    </citation>
    <scope>NUCLEOTIDE SEQUENCE [LARGE SCALE GENOMIC DNA]</scope>
    <source>
        <strain evidence="2">HaeL-2018</strain>
    </source>
</reference>
<evidence type="ECO:0000313" key="3">
    <source>
        <dbReference type="Proteomes" id="UP000821853"/>
    </source>
</evidence>